<comment type="similarity">
    <text evidence="1 5 6">Belongs to the universal ribosomal protein uL24 family.</text>
</comment>
<evidence type="ECO:0000256" key="6">
    <source>
        <dbReference type="RuleBase" id="RU003477"/>
    </source>
</evidence>
<dbReference type="GO" id="GO:0005840">
    <property type="term" value="C:ribosome"/>
    <property type="evidence" value="ECO:0007669"/>
    <property type="project" value="UniProtKB-KW"/>
</dbReference>
<keyword evidence="2 5" id="KW-0689">Ribosomal protein</keyword>
<dbReference type="SMART" id="SM00739">
    <property type="entry name" value="KOW"/>
    <property type="match status" value="1"/>
</dbReference>
<dbReference type="Pfam" id="PF00467">
    <property type="entry name" value="KOW"/>
    <property type="match status" value="1"/>
</dbReference>
<dbReference type="GO" id="GO:0006412">
    <property type="term" value="P:translation"/>
    <property type="evidence" value="ECO:0007669"/>
    <property type="project" value="UniProtKB-UniRule"/>
</dbReference>
<dbReference type="GO" id="GO:0003735">
    <property type="term" value="F:structural constituent of ribosome"/>
    <property type="evidence" value="ECO:0007669"/>
    <property type="project" value="InterPro"/>
</dbReference>
<keyword evidence="5" id="KW-0699">rRNA-binding</keyword>
<evidence type="ECO:0000313" key="10">
    <source>
        <dbReference type="Proteomes" id="UP000229344"/>
    </source>
</evidence>
<keyword evidence="5" id="KW-0694">RNA-binding</keyword>
<dbReference type="NCBIfam" id="TIGR01079">
    <property type="entry name" value="rplX_bact"/>
    <property type="match status" value="1"/>
</dbReference>
<evidence type="ECO:0000256" key="5">
    <source>
        <dbReference type="HAMAP-Rule" id="MF_01326"/>
    </source>
</evidence>
<evidence type="ECO:0000256" key="2">
    <source>
        <dbReference type="ARBA" id="ARBA00022980"/>
    </source>
</evidence>
<dbReference type="AlphaFoldDB" id="A0A2H0UDU9"/>
<feature type="domain" description="KOW" evidence="8">
    <location>
        <begin position="2"/>
        <end position="29"/>
    </location>
</feature>
<dbReference type="HAMAP" id="MF_01326_B">
    <property type="entry name" value="Ribosomal_uL24_B"/>
    <property type="match status" value="1"/>
</dbReference>
<dbReference type="CDD" id="cd06089">
    <property type="entry name" value="KOW_RPL26"/>
    <property type="match status" value="1"/>
</dbReference>
<sequence length="105" mass="11369">MKIKKGDHVIVISGKDKGKSGSVVHAFPKTEMVVVEGINIMTKHQKSRTRGSQGQIIKKPMPIHVSNVGLKDGKTDKPGRIGYNVEGEGKDAKKVRVVRPSGEKA</sequence>
<evidence type="ECO:0000313" key="9">
    <source>
        <dbReference type="EMBL" id="PIR84530.1"/>
    </source>
</evidence>
<dbReference type="InterPro" id="IPR014722">
    <property type="entry name" value="Rib_uL2_dom2"/>
</dbReference>
<accession>A0A2H0UDU9</accession>
<dbReference type="GO" id="GO:1990904">
    <property type="term" value="C:ribonucleoprotein complex"/>
    <property type="evidence" value="ECO:0007669"/>
    <property type="project" value="UniProtKB-KW"/>
</dbReference>
<protein>
    <recommendedName>
        <fullName evidence="4 5">Large ribosomal subunit protein uL24</fullName>
    </recommendedName>
</protein>
<feature type="region of interest" description="Disordered" evidence="7">
    <location>
        <begin position="66"/>
        <end position="87"/>
    </location>
</feature>
<organism evidence="9 10">
    <name type="scientific">Candidatus Kaiserbacteria bacterium CG10_big_fil_rev_8_21_14_0_10_47_16</name>
    <dbReference type="NCBI Taxonomy" id="1974608"/>
    <lineage>
        <taxon>Bacteria</taxon>
        <taxon>Candidatus Kaiseribacteriota</taxon>
    </lineage>
</organism>
<gene>
    <name evidence="5" type="primary">rplX</name>
    <name evidence="9" type="ORF">COU16_03055</name>
</gene>
<comment type="subunit">
    <text evidence="5">Part of the 50S ribosomal subunit.</text>
</comment>
<dbReference type="InterPro" id="IPR041988">
    <property type="entry name" value="Ribosomal_uL24_KOW"/>
</dbReference>
<dbReference type="PANTHER" id="PTHR12903">
    <property type="entry name" value="MITOCHONDRIAL RIBOSOMAL PROTEIN L24"/>
    <property type="match status" value="1"/>
</dbReference>
<evidence type="ECO:0000256" key="3">
    <source>
        <dbReference type="ARBA" id="ARBA00023274"/>
    </source>
</evidence>
<comment type="function">
    <text evidence="5">One of two assembly initiator proteins, it binds directly to the 5'-end of the 23S rRNA, where it nucleates assembly of the 50S subunit.</text>
</comment>
<dbReference type="InterPro" id="IPR057264">
    <property type="entry name" value="Ribosomal_uL24_C"/>
</dbReference>
<dbReference type="Proteomes" id="UP000229344">
    <property type="component" value="Unassembled WGS sequence"/>
</dbReference>
<keyword evidence="3 5" id="KW-0687">Ribonucleoprotein</keyword>
<dbReference type="InterPro" id="IPR008991">
    <property type="entry name" value="Translation_prot_SH3-like_sf"/>
</dbReference>
<comment type="caution">
    <text evidence="9">The sequence shown here is derived from an EMBL/GenBank/DDBJ whole genome shotgun (WGS) entry which is preliminary data.</text>
</comment>
<dbReference type="InterPro" id="IPR005825">
    <property type="entry name" value="Ribosomal_uL24_CS"/>
</dbReference>
<dbReference type="PROSITE" id="PS01108">
    <property type="entry name" value="RIBOSOMAL_L24"/>
    <property type="match status" value="1"/>
</dbReference>
<evidence type="ECO:0000259" key="8">
    <source>
        <dbReference type="SMART" id="SM00739"/>
    </source>
</evidence>
<name>A0A2H0UDU9_9BACT</name>
<evidence type="ECO:0000256" key="4">
    <source>
        <dbReference type="ARBA" id="ARBA00035206"/>
    </source>
</evidence>
<evidence type="ECO:0000256" key="1">
    <source>
        <dbReference type="ARBA" id="ARBA00010618"/>
    </source>
</evidence>
<reference evidence="10" key="1">
    <citation type="submission" date="2017-09" db="EMBL/GenBank/DDBJ databases">
        <title>Depth-based differentiation of microbial function through sediment-hosted aquifers and enrichment of novel symbionts in the deep terrestrial subsurface.</title>
        <authorList>
            <person name="Probst A.J."/>
            <person name="Ladd B."/>
            <person name="Jarett J.K."/>
            <person name="Geller-Mcgrath D.E."/>
            <person name="Sieber C.M.K."/>
            <person name="Emerson J.B."/>
            <person name="Anantharaman K."/>
            <person name="Thomas B.C."/>
            <person name="Malmstrom R."/>
            <person name="Stieglmeier M."/>
            <person name="Klingl A."/>
            <person name="Woyke T."/>
            <person name="Ryan C.M."/>
            <person name="Banfield J.F."/>
        </authorList>
    </citation>
    <scope>NUCLEOTIDE SEQUENCE [LARGE SCALE GENOMIC DNA]</scope>
</reference>
<proteinExistence type="inferred from homology"/>
<dbReference type="Gene3D" id="2.30.30.30">
    <property type="match status" value="1"/>
</dbReference>
<dbReference type="InterPro" id="IPR003256">
    <property type="entry name" value="Ribosomal_uL24"/>
</dbReference>
<dbReference type="Pfam" id="PF17136">
    <property type="entry name" value="ribosomal_L24"/>
    <property type="match status" value="1"/>
</dbReference>
<evidence type="ECO:0000256" key="7">
    <source>
        <dbReference type="SAM" id="MobiDB-lite"/>
    </source>
</evidence>
<dbReference type="EMBL" id="PFBI01000006">
    <property type="protein sequence ID" value="PIR84530.1"/>
    <property type="molecule type" value="Genomic_DNA"/>
</dbReference>
<dbReference type="GO" id="GO:0019843">
    <property type="term" value="F:rRNA binding"/>
    <property type="evidence" value="ECO:0007669"/>
    <property type="project" value="UniProtKB-UniRule"/>
</dbReference>
<dbReference type="SUPFAM" id="SSF50104">
    <property type="entry name" value="Translation proteins SH3-like domain"/>
    <property type="match status" value="1"/>
</dbReference>
<comment type="function">
    <text evidence="5">One of the proteins that surrounds the polypeptide exit tunnel on the outside of the subunit.</text>
</comment>
<dbReference type="InterPro" id="IPR005824">
    <property type="entry name" value="KOW"/>
</dbReference>